<dbReference type="SMART" id="SM00850">
    <property type="entry name" value="LytTR"/>
    <property type="match status" value="1"/>
</dbReference>
<feature type="domain" description="Response regulatory" evidence="2">
    <location>
        <begin position="4"/>
        <end position="117"/>
    </location>
</feature>
<evidence type="ECO:0000256" key="1">
    <source>
        <dbReference type="PROSITE-ProRule" id="PRU00169"/>
    </source>
</evidence>
<proteinExistence type="predicted"/>
<reference evidence="5" key="1">
    <citation type="submission" date="2016-10" db="EMBL/GenBank/DDBJ databases">
        <authorList>
            <person name="Varghese N."/>
            <person name="Submissions S."/>
        </authorList>
    </citation>
    <scope>NUCLEOTIDE SEQUENCE [LARGE SCALE GENOMIC DNA]</scope>
    <source>
        <strain evidence="5">DSM 23925</strain>
    </source>
</reference>
<dbReference type="InterPro" id="IPR007492">
    <property type="entry name" value="LytTR_DNA-bd_dom"/>
</dbReference>
<evidence type="ECO:0000259" key="2">
    <source>
        <dbReference type="PROSITE" id="PS50110"/>
    </source>
</evidence>
<dbReference type="InterPro" id="IPR046947">
    <property type="entry name" value="LytR-like"/>
</dbReference>
<dbReference type="Pfam" id="PF00072">
    <property type="entry name" value="Response_reg"/>
    <property type="match status" value="1"/>
</dbReference>
<protein>
    <submittedName>
        <fullName evidence="4">Two component transcriptional regulator, LytTR family</fullName>
    </submittedName>
</protein>
<keyword evidence="1" id="KW-0597">Phosphoprotein</keyword>
<gene>
    <name evidence="4" type="ORF">SAMN04487989_1011075</name>
</gene>
<keyword evidence="5" id="KW-1185">Reference proteome</keyword>
<dbReference type="SUPFAM" id="SSF52172">
    <property type="entry name" value="CheY-like"/>
    <property type="match status" value="1"/>
</dbReference>
<dbReference type="EMBL" id="FOVN01000001">
    <property type="protein sequence ID" value="SFN53657.1"/>
    <property type="molecule type" value="Genomic_DNA"/>
</dbReference>
<accession>A0A1I4ZU15</accession>
<dbReference type="InterPro" id="IPR011006">
    <property type="entry name" value="CheY-like_superfamily"/>
</dbReference>
<dbReference type="GO" id="GO:0003677">
    <property type="term" value="F:DNA binding"/>
    <property type="evidence" value="ECO:0007669"/>
    <property type="project" value="InterPro"/>
</dbReference>
<dbReference type="AlphaFoldDB" id="A0A1I4ZU15"/>
<feature type="domain" description="HTH LytTR-type" evidence="3">
    <location>
        <begin position="142"/>
        <end position="244"/>
    </location>
</feature>
<dbReference type="Pfam" id="PF04397">
    <property type="entry name" value="LytTR"/>
    <property type="match status" value="1"/>
</dbReference>
<dbReference type="InterPro" id="IPR001789">
    <property type="entry name" value="Sig_transdc_resp-reg_receiver"/>
</dbReference>
<dbReference type="STRING" id="649333.SAMN04487989_1011075"/>
<dbReference type="OrthoDB" id="2168082at2"/>
<organism evidence="4 5">
    <name type="scientific">Bizionia echini</name>
    <dbReference type="NCBI Taxonomy" id="649333"/>
    <lineage>
        <taxon>Bacteria</taxon>
        <taxon>Pseudomonadati</taxon>
        <taxon>Bacteroidota</taxon>
        <taxon>Flavobacteriia</taxon>
        <taxon>Flavobacteriales</taxon>
        <taxon>Flavobacteriaceae</taxon>
        <taxon>Bizionia</taxon>
    </lineage>
</organism>
<dbReference type="SMART" id="SM00448">
    <property type="entry name" value="REC"/>
    <property type="match status" value="1"/>
</dbReference>
<dbReference type="PROSITE" id="PS50110">
    <property type="entry name" value="RESPONSE_REGULATORY"/>
    <property type="match status" value="1"/>
</dbReference>
<evidence type="ECO:0000259" key="3">
    <source>
        <dbReference type="PROSITE" id="PS50930"/>
    </source>
</evidence>
<dbReference type="PROSITE" id="PS50930">
    <property type="entry name" value="HTH_LYTTR"/>
    <property type="match status" value="1"/>
</dbReference>
<evidence type="ECO:0000313" key="5">
    <source>
        <dbReference type="Proteomes" id="UP000198705"/>
    </source>
</evidence>
<dbReference type="PANTHER" id="PTHR37299:SF1">
    <property type="entry name" value="STAGE 0 SPORULATION PROTEIN A HOMOLOG"/>
    <property type="match status" value="1"/>
</dbReference>
<dbReference type="RefSeq" id="WP_092206576.1">
    <property type="nucleotide sequence ID" value="NZ_FOVN01000001.1"/>
</dbReference>
<name>A0A1I4ZU15_9FLAO</name>
<dbReference type="GO" id="GO:0000156">
    <property type="term" value="F:phosphorelay response regulator activity"/>
    <property type="evidence" value="ECO:0007669"/>
    <property type="project" value="InterPro"/>
</dbReference>
<dbReference type="PANTHER" id="PTHR37299">
    <property type="entry name" value="TRANSCRIPTIONAL REGULATOR-RELATED"/>
    <property type="match status" value="1"/>
</dbReference>
<evidence type="ECO:0000313" key="4">
    <source>
        <dbReference type="EMBL" id="SFN53657.1"/>
    </source>
</evidence>
<feature type="modified residue" description="4-aspartylphosphate" evidence="1">
    <location>
        <position position="56"/>
    </location>
</feature>
<dbReference type="Gene3D" id="3.40.50.2300">
    <property type="match status" value="1"/>
</dbReference>
<sequence>MKLKAIIVEDEHTSRDILKNYLTRYCPNVQILGEAENVEEALVLIRNNALDLVFLDVEMPYGNAFDLLEKVGDINFETIFVTAYNQYAMEALNAHASYYLMKPISIDELIKAVDYVTDIKQRESALQDQILVPKLNAVAGKITIPQHDGFEVINTVDILYCKADDNYTEIFLTNKKKKLVSKTLKYFEDALMDSHFSRVHKSYLVNVNEIVKYVKGKGGSVVLSNGKQVSVSASRKAELLAFFK</sequence>
<dbReference type="Proteomes" id="UP000198705">
    <property type="component" value="Unassembled WGS sequence"/>
</dbReference>
<dbReference type="Gene3D" id="2.40.50.1020">
    <property type="entry name" value="LytTr DNA-binding domain"/>
    <property type="match status" value="1"/>
</dbReference>